<gene>
    <name evidence="1" type="ORF">COU10_00225</name>
</gene>
<dbReference type="Proteomes" id="UP000230903">
    <property type="component" value="Unassembled WGS sequence"/>
</dbReference>
<dbReference type="AlphaFoldDB" id="A0A2H0UPB7"/>
<organism evidence="1 2">
    <name type="scientific">Candidatus Harrisonbacteria bacterium CG10_big_fil_rev_8_21_14_0_10_45_28</name>
    <dbReference type="NCBI Taxonomy" id="1974586"/>
    <lineage>
        <taxon>Bacteria</taxon>
        <taxon>Candidatus Harrisoniibacteriota</taxon>
    </lineage>
</organism>
<reference evidence="2" key="1">
    <citation type="submission" date="2017-09" db="EMBL/GenBank/DDBJ databases">
        <title>Depth-based differentiation of microbial function through sediment-hosted aquifers and enrichment of novel symbionts in the deep terrestrial subsurface.</title>
        <authorList>
            <person name="Probst A.J."/>
            <person name="Ladd B."/>
            <person name="Jarett J.K."/>
            <person name="Geller-Mcgrath D.E."/>
            <person name="Sieber C.M.K."/>
            <person name="Emerson J.B."/>
            <person name="Anantharaman K."/>
            <person name="Thomas B.C."/>
            <person name="Malmstrom R."/>
            <person name="Stieglmeier M."/>
            <person name="Klingl A."/>
            <person name="Woyke T."/>
            <person name="Ryan C.M."/>
            <person name="Banfield J.F."/>
        </authorList>
    </citation>
    <scope>NUCLEOTIDE SEQUENCE [LARGE SCALE GENOMIC DNA]</scope>
</reference>
<sequence length="114" mass="13039">MAKNKGPRKERKNTDWELGNYKLTAAQAELIKAIALAKHQFGRELTWSEVFAVFKRLGYQKKACAGCSSCTCAEEDELANFILTLNQSREKIKKNFLTWSEVLEVFIGLGYHKH</sequence>
<evidence type="ECO:0000313" key="1">
    <source>
        <dbReference type="EMBL" id="PIR88240.1"/>
    </source>
</evidence>
<proteinExistence type="predicted"/>
<evidence type="ECO:0000313" key="2">
    <source>
        <dbReference type="Proteomes" id="UP000230903"/>
    </source>
</evidence>
<protein>
    <submittedName>
        <fullName evidence="1">Uncharacterized protein</fullName>
    </submittedName>
</protein>
<comment type="caution">
    <text evidence="1">The sequence shown here is derived from an EMBL/GenBank/DDBJ whole genome shotgun (WGS) entry which is preliminary data.</text>
</comment>
<accession>A0A2H0UPB7</accession>
<dbReference type="EMBL" id="PFBC01000005">
    <property type="protein sequence ID" value="PIR88240.1"/>
    <property type="molecule type" value="Genomic_DNA"/>
</dbReference>
<name>A0A2H0UPB7_9BACT</name>